<evidence type="ECO:0000256" key="6">
    <source>
        <dbReference type="HAMAP-Rule" id="MF_01894"/>
    </source>
</evidence>
<evidence type="ECO:0000256" key="2">
    <source>
        <dbReference type="ARBA" id="ARBA00022741"/>
    </source>
</evidence>
<dbReference type="InterPro" id="IPR010935">
    <property type="entry name" value="SMC_hinge"/>
</dbReference>
<dbReference type="RefSeq" id="WP_308985140.1">
    <property type="nucleotide sequence ID" value="NZ_JARXIC010000013.1"/>
</dbReference>
<dbReference type="InterPro" id="IPR027417">
    <property type="entry name" value="P-loop_NTPase"/>
</dbReference>
<dbReference type="InterPro" id="IPR024704">
    <property type="entry name" value="SMC"/>
</dbReference>
<dbReference type="HAMAP" id="MF_01894">
    <property type="entry name" value="Smc_prok"/>
    <property type="match status" value="1"/>
</dbReference>
<accession>A0ABU1AKH0</accession>
<feature type="binding site" evidence="6">
    <location>
        <begin position="32"/>
        <end position="39"/>
    </location>
    <ligand>
        <name>ATP</name>
        <dbReference type="ChEBI" id="CHEBI:30616"/>
    </ligand>
</feature>
<keyword evidence="2 6" id="KW-0547">Nucleotide-binding</keyword>
<evidence type="ECO:0000259" key="8">
    <source>
        <dbReference type="Pfam" id="PF02463"/>
    </source>
</evidence>
<evidence type="ECO:0000256" key="5">
    <source>
        <dbReference type="ARBA" id="ARBA00023125"/>
    </source>
</evidence>
<evidence type="ECO:0000256" key="4">
    <source>
        <dbReference type="ARBA" id="ARBA00023054"/>
    </source>
</evidence>
<dbReference type="SUPFAM" id="SSF52540">
    <property type="entry name" value="P-loop containing nucleoside triphosphate hydrolases"/>
    <property type="match status" value="1"/>
</dbReference>
<dbReference type="Proteomes" id="UP001243717">
    <property type="component" value="Unassembled WGS sequence"/>
</dbReference>
<dbReference type="InterPro" id="IPR011890">
    <property type="entry name" value="SMC_prok"/>
</dbReference>
<feature type="region of interest" description="Disordered" evidence="7">
    <location>
        <begin position="742"/>
        <end position="762"/>
    </location>
</feature>
<comment type="caution">
    <text evidence="10">The sequence shown here is derived from an EMBL/GenBank/DDBJ whole genome shotgun (WGS) entry which is preliminary data.</text>
</comment>
<keyword evidence="11" id="KW-1185">Reference proteome</keyword>
<organism evidence="10 11">
    <name type="scientific">Thalassobacterium sedimentorum</name>
    <dbReference type="NCBI Taxonomy" id="3041258"/>
    <lineage>
        <taxon>Bacteria</taxon>
        <taxon>Pseudomonadati</taxon>
        <taxon>Verrucomicrobiota</taxon>
        <taxon>Opitutia</taxon>
        <taxon>Puniceicoccales</taxon>
        <taxon>Coraliomargaritaceae</taxon>
        <taxon>Thalassobacterium</taxon>
    </lineage>
</organism>
<gene>
    <name evidence="6 10" type="primary">smc</name>
    <name evidence="10" type="ORF">QEH59_09565</name>
</gene>
<dbReference type="Gene3D" id="3.40.50.300">
    <property type="entry name" value="P-loop containing nucleotide triphosphate hydrolases"/>
    <property type="match status" value="2"/>
</dbReference>
<feature type="coiled-coil region" evidence="6">
    <location>
        <begin position="374"/>
        <end position="478"/>
    </location>
</feature>
<evidence type="ECO:0000256" key="3">
    <source>
        <dbReference type="ARBA" id="ARBA00022840"/>
    </source>
</evidence>
<evidence type="ECO:0000259" key="9">
    <source>
        <dbReference type="Pfam" id="PF06470"/>
    </source>
</evidence>
<protein>
    <recommendedName>
        <fullName evidence="6">Chromosome partition protein Smc</fullName>
    </recommendedName>
</protein>
<feature type="domain" description="RecF/RecN/SMC N-terminal" evidence="8">
    <location>
        <begin position="2"/>
        <end position="1220"/>
    </location>
</feature>
<feature type="region of interest" description="Disordered" evidence="7">
    <location>
        <begin position="984"/>
        <end position="1007"/>
    </location>
</feature>
<name>A0ABU1AKH0_9BACT</name>
<dbReference type="InterPro" id="IPR036277">
    <property type="entry name" value="SMC_hinge_sf"/>
</dbReference>
<feature type="domain" description="SMC hinge" evidence="9">
    <location>
        <begin position="529"/>
        <end position="635"/>
    </location>
</feature>
<dbReference type="PANTHER" id="PTHR43977">
    <property type="entry name" value="STRUCTURAL MAINTENANCE OF CHROMOSOMES PROTEIN 3"/>
    <property type="match status" value="1"/>
</dbReference>
<dbReference type="EMBL" id="JARXIC010000013">
    <property type="protein sequence ID" value="MDQ8194673.1"/>
    <property type="molecule type" value="Genomic_DNA"/>
</dbReference>
<comment type="subcellular location">
    <subcellularLocation>
        <location evidence="6">Cytoplasm</location>
    </subcellularLocation>
</comment>
<comment type="function">
    <text evidence="6">Required for chromosome condensation and partitioning.</text>
</comment>
<dbReference type="Pfam" id="PF06470">
    <property type="entry name" value="SMC_hinge"/>
    <property type="match status" value="1"/>
</dbReference>
<dbReference type="Pfam" id="PF02463">
    <property type="entry name" value="SMC_N"/>
    <property type="match status" value="1"/>
</dbReference>
<evidence type="ECO:0000313" key="11">
    <source>
        <dbReference type="Proteomes" id="UP001243717"/>
    </source>
</evidence>
<dbReference type="SUPFAM" id="SSF75553">
    <property type="entry name" value="Smc hinge domain"/>
    <property type="match status" value="1"/>
</dbReference>
<evidence type="ECO:0000256" key="7">
    <source>
        <dbReference type="SAM" id="MobiDB-lite"/>
    </source>
</evidence>
<dbReference type="Gene3D" id="3.30.70.1620">
    <property type="match status" value="1"/>
</dbReference>
<reference evidence="10 11" key="1">
    <citation type="submission" date="2023-04" db="EMBL/GenBank/DDBJ databases">
        <title>A novel bacteria isolated from coastal sediment.</title>
        <authorList>
            <person name="Liu X.-J."/>
            <person name="Du Z.-J."/>
        </authorList>
    </citation>
    <scope>NUCLEOTIDE SEQUENCE [LARGE SCALE GENOMIC DNA]</scope>
    <source>
        <strain evidence="10 11">SDUM461004</strain>
    </source>
</reference>
<dbReference type="SUPFAM" id="SSF57997">
    <property type="entry name" value="Tropomyosin"/>
    <property type="match status" value="1"/>
</dbReference>
<dbReference type="PIRSF" id="PIRSF005719">
    <property type="entry name" value="SMC"/>
    <property type="match status" value="1"/>
</dbReference>
<keyword evidence="3 6" id="KW-0067">ATP-binding</keyword>
<comment type="similarity">
    <text evidence="6">Belongs to the SMC family.</text>
</comment>
<evidence type="ECO:0000256" key="1">
    <source>
        <dbReference type="ARBA" id="ARBA00022490"/>
    </source>
</evidence>
<keyword evidence="1 6" id="KW-0963">Cytoplasm</keyword>
<keyword evidence="5 6" id="KW-0238">DNA-binding</keyword>
<evidence type="ECO:0000313" key="10">
    <source>
        <dbReference type="EMBL" id="MDQ8194673.1"/>
    </source>
</evidence>
<comment type="domain">
    <text evidence="6">Contains large globular domains required for ATP hydrolysis at each terminus and a third globular domain forming a flexible hinge near the middle of the molecule. These domains are separated by coiled-coil structures.</text>
</comment>
<keyword evidence="4 6" id="KW-0175">Coiled coil</keyword>
<feature type="coiled-coil region" evidence="6">
    <location>
        <begin position="234"/>
        <end position="346"/>
    </location>
</feature>
<sequence length="1245" mass="139833">MYLKEIVISGFKSFADRTRLDLRQGVTAVVGPNGCGKSNIVDAIRWVLGEQSAKALRGASMQDVIFEGTDKRKGLPTCEVTLTFTDCEAELGTQFNEVAIARRVTRDGGSDYYINGKVSRLKDIQRLFANTGVGRVSYSFMLQGQIDQILSTNPAERRTIFEEAAGITLYKAQRKEALSKLALVDANLARVTDVIDEVSRQIGSLKRQASKALRYQRIKHRLTHLDLAFSAYRHSDLSQSIQKLAERAAELRKQVEVHTGSLERDESILMEKKAQRAGLSQKMEELQQRVANLRSEKEHAENQSEFSVIRSKDMVARIAEYQKEIADLEEQKSALAERAKDESENKQLQLDVVDDSDRIFHERNNELVYAQEQLSAMEGQLQKRRQDLLAAENRINRARSRCTTLEVDLRTYQVKHASLTESAASLKEEVVGLEQGLAEIQRLLERRRAEQAASEQAVEQARGESREITAQYRSVQERIQEQDRGVARKSAQLNVLESLQAKFEGFGEGAKAILGDKLSEVVSKDDISIISKELTVDSTYTTALKTLLGTAADTLYIGDAQKALAVIGQLDTNFLGRACLQIDLPAATAIPEPIAVAELQTGIVTAQSVVTVRDPQLQNAVERLLQGCYFVDRLDLFIEYWQSHPNFSFLFAATRDGEIIDCRGLIHGGRTSGKKSASVLERESEIRSLRKEIEVERTALQVLREEADALDERRNVAEAIVEEQRKRLGDLASEVSGLVAEERNQTQKIEQNARTRTQAEDEIDRLDAKHGDSLAELEAARDELAGAEQGLKDERQGGTDLEAAIDLARQERDLKREALSDVRLELAEKKQRLESADRALSEVQRETANLQHRILRRNQEIDTINEQIVQLQQTSAHQASKSEELAKTLAIASDELDKDREQLQGIDAIINEIDEGLSGRRNESRSFDKELTKLEIRLAEERSQLGFIQSTALDEYQVDLSQVNWKAELWEGNVEFEKRVNLDDLDDPDKLSAQPKHERRDPTEEELAEMDATNWTSIEEEVSELKSRISNMGPVNLDAISEYTDLKERHDFLKGQSEDLWNSKNSLVETIEQINETSQTLFRETFEQVKKNFAFTYGKISGGGDSDLKLVDSEDPLESGIDIIARPPGTRLKSVTLLSGGQRTMAAVALLFAIYMVKPSPFCVLDEIDAALDDANIGRFCDTLHGFTDKSQFLIITHNKRTISNADTVFGVTMPEKGVSTLLSMRFNKDSKRPEMAAEENQQPF</sequence>
<dbReference type="NCBIfam" id="TIGR02168">
    <property type="entry name" value="SMC_prok_B"/>
    <property type="match status" value="1"/>
</dbReference>
<dbReference type="InterPro" id="IPR003395">
    <property type="entry name" value="RecF/RecN/SMC_N"/>
</dbReference>
<dbReference type="Gene3D" id="1.20.1060.20">
    <property type="match status" value="1"/>
</dbReference>
<comment type="subunit">
    <text evidence="6">Homodimer.</text>
</comment>
<proteinExistence type="inferred from homology"/>